<evidence type="ECO:0000313" key="3">
    <source>
        <dbReference type="Proteomes" id="UP000769780"/>
    </source>
</evidence>
<feature type="transmembrane region" description="Helical" evidence="1">
    <location>
        <begin position="30"/>
        <end position="49"/>
    </location>
</feature>
<dbReference type="RefSeq" id="WP_221874413.1">
    <property type="nucleotide sequence ID" value="NZ_JACWFH010000020.1"/>
</dbReference>
<reference evidence="2 3" key="1">
    <citation type="submission" date="2020-07" db="EMBL/GenBank/DDBJ databases">
        <title>Fungal Genomes of the International Space Station.</title>
        <authorList>
            <person name="Seuylemezian A."/>
            <person name="Singh N.K."/>
            <person name="Wood J."/>
            <person name="Venkateswaran K."/>
        </authorList>
    </citation>
    <scope>NUCLEOTIDE SEQUENCE [LARGE SCALE GENOMIC DNA]</scope>
    <source>
        <strain evidence="2 3">PL-B2</strain>
    </source>
</reference>
<evidence type="ECO:0000256" key="1">
    <source>
        <dbReference type="SAM" id="Phobius"/>
    </source>
</evidence>
<evidence type="ECO:0000313" key="2">
    <source>
        <dbReference type="EMBL" id="MBY0098190.1"/>
    </source>
</evidence>
<dbReference type="EMBL" id="JACWFH010000020">
    <property type="protein sequence ID" value="MBY0098190.1"/>
    <property type="molecule type" value="Genomic_DNA"/>
</dbReference>
<dbReference type="Proteomes" id="UP000769780">
    <property type="component" value="Unassembled WGS sequence"/>
</dbReference>
<protein>
    <submittedName>
        <fullName evidence="2">Uncharacterized protein</fullName>
    </submittedName>
</protein>
<gene>
    <name evidence="2" type="ORF">H0185_15430</name>
</gene>
<keyword evidence="1" id="KW-0472">Membrane</keyword>
<proteinExistence type="predicted"/>
<keyword evidence="3" id="KW-1185">Reference proteome</keyword>
<accession>A0ABS7K7U2</accession>
<keyword evidence="1" id="KW-1133">Transmembrane helix</keyword>
<organism evidence="2 3">
    <name type="scientific">Mesobacillus maritimus</name>
    <dbReference type="NCBI Taxonomy" id="1643336"/>
    <lineage>
        <taxon>Bacteria</taxon>
        <taxon>Bacillati</taxon>
        <taxon>Bacillota</taxon>
        <taxon>Bacilli</taxon>
        <taxon>Bacillales</taxon>
        <taxon>Bacillaceae</taxon>
        <taxon>Mesobacillus</taxon>
    </lineage>
</organism>
<sequence length="50" mass="5497">MKKKKWNLLYMTPATAPIFLVGFITNSITVTLAGFLLLALFVIGGLVQLE</sequence>
<name>A0ABS7K7U2_9BACI</name>
<keyword evidence="1" id="KW-0812">Transmembrane</keyword>
<comment type="caution">
    <text evidence="2">The sequence shown here is derived from an EMBL/GenBank/DDBJ whole genome shotgun (WGS) entry which is preliminary data.</text>
</comment>
<feature type="transmembrane region" description="Helical" evidence="1">
    <location>
        <begin position="7"/>
        <end position="24"/>
    </location>
</feature>